<dbReference type="GO" id="GO:0000226">
    <property type="term" value="P:microtubule cytoskeleton organization"/>
    <property type="evidence" value="ECO:0000318"/>
    <property type="project" value="GO_Central"/>
</dbReference>
<evidence type="ECO:0000313" key="4">
    <source>
        <dbReference type="Xenbase" id="XB-GENE-29081819"/>
    </source>
</evidence>
<name>A0A8J1JLX1_XENTR</name>
<evidence type="ECO:0000256" key="1">
    <source>
        <dbReference type="SAM" id="MobiDB-lite"/>
    </source>
</evidence>
<protein>
    <submittedName>
        <fullName evidence="3">Spermatogenesis-associated protein 7 homolog isoform X1</fullName>
    </submittedName>
</protein>
<gene>
    <name evidence="3 4" type="primary">LOC100493599</name>
</gene>
<dbReference type="KEGG" id="xtr:100493599"/>
<dbReference type="Xenbase" id="XB-GENE-29081819">
    <property type="gene designation" value="LOC100493599"/>
</dbReference>
<dbReference type="PANTHER" id="PTHR14917:SF3">
    <property type="entry name" value="SPERMATOGENESIS ASSOCIATED 7"/>
    <property type="match status" value="1"/>
</dbReference>
<evidence type="ECO:0000313" key="2">
    <source>
        <dbReference type="Proteomes" id="UP000008143"/>
    </source>
</evidence>
<dbReference type="RefSeq" id="XP_031758878.1">
    <property type="nucleotide sequence ID" value="XM_031903018.1"/>
</dbReference>
<dbReference type="GO" id="GO:0005930">
    <property type="term" value="C:axoneme"/>
    <property type="evidence" value="ECO:0000318"/>
    <property type="project" value="GO_Central"/>
</dbReference>
<dbReference type="OMA" id="DHMSTHY"/>
<feature type="compositionally biased region" description="Polar residues" evidence="1">
    <location>
        <begin position="228"/>
        <end position="241"/>
    </location>
</feature>
<feature type="region of interest" description="Disordered" evidence="1">
    <location>
        <begin position="267"/>
        <end position="291"/>
    </location>
</feature>
<organism evidence="2 3">
    <name type="scientific">Xenopus tropicalis</name>
    <name type="common">Western clawed frog</name>
    <name type="synonym">Silurana tropicalis</name>
    <dbReference type="NCBI Taxonomy" id="8364"/>
    <lineage>
        <taxon>Eukaryota</taxon>
        <taxon>Metazoa</taxon>
        <taxon>Chordata</taxon>
        <taxon>Craniata</taxon>
        <taxon>Vertebrata</taxon>
        <taxon>Euteleostomi</taxon>
        <taxon>Amphibia</taxon>
        <taxon>Batrachia</taxon>
        <taxon>Anura</taxon>
        <taxon>Pipoidea</taxon>
        <taxon>Pipidae</taxon>
        <taxon>Xenopodinae</taxon>
        <taxon>Xenopus</taxon>
        <taxon>Silurana</taxon>
    </lineage>
</organism>
<dbReference type="GO" id="GO:0036064">
    <property type="term" value="C:ciliary basal body"/>
    <property type="evidence" value="ECO:0000318"/>
    <property type="project" value="GO_Central"/>
</dbReference>
<proteinExistence type="predicted"/>
<dbReference type="PANTHER" id="PTHR14917">
    <property type="entry name" value="SPERMATOGENESIS-ASSOCIATED PROTEIN 7"/>
    <property type="match status" value="1"/>
</dbReference>
<dbReference type="GO" id="GO:0120200">
    <property type="term" value="C:rod photoreceptor outer segment"/>
    <property type="evidence" value="ECO:0000318"/>
    <property type="project" value="GO_Central"/>
</dbReference>
<dbReference type="AGR" id="Xenbase:XB-GENE-29081819"/>
<dbReference type="GeneID" id="100493599"/>
<dbReference type="Proteomes" id="UP000008143">
    <property type="component" value="Chromosome 5"/>
</dbReference>
<dbReference type="Pfam" id="PF15244">
    <property type="entry name" value="HSD3"/>
    <property type="match status" value="3"/>
</dbReference>
<dbReference type="GO" id="GO:0120206">
    <property type="term" value="C:photoreceptor distal connecting cilium"/>
    <property type="evidence" value="ECO:0000318"/>
    <property type="project" value="GO_Central"/>
</dbReference>
<keyword evidence="2" id="KW-1185">Reference proteome</keyword>
<feature type="region of interest" description="Disordered" evidence="1">
    <location>
        <begin position="228"/>
        <end position="251"/>
    </location>
</feature>
<feature type="region of interest" description="Disordered" evidence="1">
    <location>
        <begin position="171"/>
        <end position="193"/>
    </location>
</feature>
<dbReference type="OrthoDB" id="6263678at2759"/>
<dbReference type="InterPro" id="IPR029357">
    <property type="entry name" value="SPATA7"/>
</dbReference>
<dbReference type="AlphaFoldDB" id="A0A8J1JLX1"/>
<feature type="compositionally biased region" description="Basic and acidic residues" evidence="1">
    <location>
        <begin position="176"/>
        <end position="193"/>
    </location>
</feature>
<reference evidence="3" key="1">
    <citation type="submission" date="2025-08" db="UniProtKB">
        <authorList>
            <consortium name="RefSeq"/>
        </authorList>
    </citation>
    <scope>IDENTIFICATION</scope>
    <source>
        <strain evidence="3">Nigerian</strain>
        <tissue evidence="3">Liver and blood</tissue>
    </source>
</reference>
<dbReference type="GO" id="GO:0045494">
    <property type="term" value="P:photoreceptor cell maintenance"/>
    <property type="evidence" value="ECO:0000318"/>
    <property type="project" value="GO_Central"/>
</dbReference>
<feature type="compositionally biased region" description="Polar residues" evidence="1">
    <location>
        <begin position="268"/>
        <end position="282"/>
    </location>
</feature>
<sequence length="408" mass="46871">MSPPYETQNTWIPQYSMIGPFRGHMSIKSSPFYTGSSCKLSTQYLIQDHMAAHYKKLLTTKAAVDTSTPKSLYNSIKFKDQQKKEKLLEAVDLYKKEQQRICSPAHHQSKSHFLEQWKQVLFSKPGEEIHEQRRATQARSPVLIGRDTMRTMEGEGYIQGDAVTAAIQPWRSQTRHRNETPKQKAYKDPEKKAYSGDILDKHATRFTSTKQWFKPRLLKKTAQSFLSNSKHYTSPRKSNAAPQPRGDQHGAEPLIESHRSLESKDLQLETTSQEQSLGTENGNLPGARRSQHLEQEEEIKYLRFLQDVTNDILIRGCGSERTIENVFQEHLQRKEHDIDEENKKHLMEELKAELQGSPKLDFSISNDGTQYRSEALPLRGILLARLLSSHAPQSARDIRTDRETGSKM</sequence>
<accession>A0A8J1JLX1</accession>
<evidence type="ECO:0000313" key="3">
    <source>
        <dbReference type="RefSeq" id="XP_031758878.1"/>
    </source>
</evidence>